<dbReference type="InterPro" id="IPR018712">
    <property type="entry name" value="Tle1-like_cat"/>
</dbReference>
<keyword evidence="4" id="KW-1185">Reference proteome</keyword>
<dbReference type="PANTHER" id="PTHR33840">
    <property type="match status" value="1"/>
</dbReference>
<feature type="compositionally biased region" description="Basic and acidic residues" evidence="1">
    <location>
        <begin position="344"/>
        <end position="355"/>
    </location>
</feature>
<gene>
    <name evidence="3" type="ORF">GL286_02885</name>
</gene>
<proteinExistence type="predicted"/>
<dbReference type="PANTHER" id="PTHR33840:SF1">
    <property type="entry name" value="TLE1 PHOSPHOLIPASE DOMAIN-CONTAINING PROTEIN"/>
    <property type="match status" value="1"/>
</dbReference>
<feature type="domain" description="T6SS Phospholipase effector Tle1-like catalytic" evidence="2">
    <location>
        <begin position="11"/>
        <end position="257"/>
    </location>
</feature>
<sequence length="355" mass="39076">MESEHAEISHVVLMDGTFASLKEGKGSSIARIHAMLSGKHGPTVGKVNLYYAPGQQWAAWRTLPLLISGQMLDQNIRDAYGWLARNWRPGNPLFLFGYSRGGIGVCALADMISRIGLLLPEEATDVNILCAWNCYRYAGGIPLAPHRRHDHVPIHMIGLLDTVMSLGIHLPFRHFYSDPDFDYSRGRLAPNVAHGVHALALDETRNAFSPILWGGDGCGQKLEQMWFRGCHADIGGQLDGHEAGRPLANLPLVWMMSRAQEAGLPLPKDWQTNHPCDHRAPALGSWHRWGKAFLNRRPRDVGLGSSEALHPSVVLPYSGPANLQGQLQSAAAETMPPKPIMHLSNDRDTDRSAPA</sequence>
<protein>
    <submittedName>
        <fullName evidence="3">DUF2235 domain-containing protein</fullName>
    </submittedName>
</protein>
<evidence type="ECO:0000313" key="3">
    <source>
        <dbReference type="EMBL" id="MTH76667.1"/>
    </source>
</evidence>
<dbReference type="OrthoDB" id="4378831at2"/>
<evidence type="ECO:0000259" key="2">
    <source>
        <dbReference type="Pfam" id="PF09994"/>
    </source>
</evidence>
<evidence type="ECO:0000313" key="4">
    <source>
        <dbReference type="Proteomes" id="UP000478183"/>
    </source>
</evidence>
<accession>A0A6L6J7S1</accession>
<organism evidence="3 4">
    <name type="scientific">Paracoccus aestuariivivens</name>
    <dbReference type="NCBI Taxonomy" id="1820333"/>
    <lineage>
        <taxon>Bacteria</taxon>
        <taxon>Pseudomonadati</taxon>
        <taxon>Pseudomonadota</taxon>
        <taxon>Alphaproteobacteria</taxon>
        <taxon>Rhodobacterales</taxon>
        <taxon>Paracoccaceae</taxon>
        <taxon>Paracoccus</taxon>
    </lineage>
</organism>
<comment type="caution">
    <text evidence="3">The sequence shown here is derived from an EMBL/GenBank/DDBJ whole genome shotgun (WGS) entry which is preliminary data.</text>
</comment>
<dbReference type="Proteomes" id="UP000478183">
    <property type="component" value="Unassembled WGS sequence"/>
</dbReference>
<dbReference type="EMBL" id="WMIE01000001">
    <property type="protein sequence ID" value="MTH76667.1"/>
    <property type="molecule type" value="Genomic_DNA"/>
</dbReference>
<name>A0A6L6J7S1_9RHOB</name>
<dbReference type="Pfam" id="PF09994">
    <property type="entry name" value="T6SS_Tle1-like_cat"/>
    <property type="match status" value="1"/>
</dbReference>
<dbReference type="AlphaFoldDB" id="A0A6L6J7S1"/>
<evidence type="ECO:0000256" key="1">
    <source>
        <dbReference type="SAM" id="MobiDB-lite"/>
    </source>
</evidence>
<reference evidence="3 4" key="1">
    <citation type="submission" date="2019-11" db="EMBL/GenBank/DDBJ databases">
        <authorList>
            <person name="Dong K."/>
        </authorList>
    </citation>
    <scope>NUCLEOTIDE SEQUENCE [LARGE SCALE GENOMIC DNA]</scope>
    <source>
        <strain evidence="3 4">NBRC 111993</strain>
    </source>
</reference>
<feature type="region of interest" description="Disordered" evidence="1">
    <location>
        <begin position="330"/>
        <end position="355"/>
    </location>
</feature>